<reference evidence="2 3" key="1">
    <citation type="submission" date="2016-10" db="EMBL/GenBank/DDBJ databases">
        <authorList>
            <person name="de Groot N.N."/>
        </authorList>
    </citation>
    <scope>NUCLEOTIDE SEQUENCE [LARGE SCALE GENOMIC DNA]</scope>
    <source>
        <strain evidence="2 3">CGMCC 1.3702</strain>
    </source>
</reference>
<feature type="transmembrane region" description="Helical" evidence="1">
    <location>
        <begin position="55"/>
        <end position="76"/>
    </location>
</feature>
<feature type="transmembrane region" description="Helical" evidence="1">
    <location>
        <begin position="28"/>
        <end position="49"/>
    </location>
</feature>
<proteinExistence type="predicted"/>
<evidence type="ECO:0000313" key="2">
    <source>
        <dbReference type="EMBL" id="SFB22104.1"/>
    </source>
</evidence>
<gene>
    <name evidence="2" type="ORF">SAMN04488072_11062</name>
</gene>
<feature type="transmembrane region" description="Helical" evidence="1">
    <location>
        <begin position="6"/>
        <end position="21"/>
    </location>
</feature>
<dbReference type="EMBL" id="FOJW01000010">
    <property type="protein sequence ID" value="SFB22104.1"/>
    <property type="molecule type" value="Genomic_DNA"/>
</dbReference>
<name>A0A1I0Z931_9BACI</name>
<keyword evidence="1" id="KW-1133">Transmembrane helix</keyword>
<sequence>MGVTLMFMLLATVTPFIFVQLKKKTLALIQSILLAGMWIYFIQVMFIAVPAAFSITWIMLYASLIVAEVAWVMFIIKIVNTSEKFKESYSS</sequence>
<protein>
    <submittedName>
        <fullName evidence="2">Uncharacterized protein</fullName>
    </submittedName>
</protein>
<dbReference type="AlphaFoldDB" id="A0A1I0Z931"/>
<organism evidence="2 3">
    <name type="scientific">Lentibacillus halodurans</name>
    <dbReference type="NCBI Taxonomy" id="237679"/>
    <lineage>
        <taxon>Bacteria</taxon>
        <taxon>Bacillati</taxon>
        <taxon>Bacillota</taxon>
        <taxon>Bacilli</taxon>
        <taxon>Bacillales</taxon>
        <taxon>Bacillaceae</taxon>
        <taxon>Lentibacillus</taxon>
    </lineage>
</organism>
<evidence type="ECO:0000256" key="1">
    <source>
        <dbReference type="SAM" id="Phobius"/>
    </source>
</evidence>
<evidence type="ECO:0000313" key="3">
    <source>
        <dbReference type="Proteomes" id="UP000198642"/>
    </source>
</evidence>
<dbReference type="OrthoDB" id="2967728at2"/>
<dbReference type="RefSeq" id="WP_090238802.1">
    <property type="nucleotide sequence ID" value="NZ_FOJW01000010.1"/>
</dbReference>
<keyword evidence="1" id="KW-0472">Membrane</keyword>
<dbReference type="Proteomes" id="UP000198642">
    <property type="component" value="Unassembled WGS sequence"/>
</dbReference>
<keyword evidence="1" id="KW-0812">Transmembrane</keyword>
<accession>A0A1I0Z931</accession>
<keyword evidence="3" id="KW-1185">Reference proteome</keyword>